<feature type="compositionally biased region" description="Low complexity" evidence="3">
    <location>
        <begin position="541"/>
        <end position="553"/>
    </location>
</feature>
<dbReference type="GO" id="GO:0060090">
    <property type="term" value="F:molecular adaptor activity"/>
    <property type="evidence" value="ECO:0007669"/>
    <property type="project" value="TreeGrafter"/>
</dbReference>
<evidence type="ECO:0000313" key="5">
    <source>
        <dbReference type="EMBL" id="CAE4656386.1"/>
    </source>
</evidence>
<feature type="region of interest" description="Disordered" evidence="3">
    <location>
        <begin position="82"/>
        <end position="115"/>
    </location>
</feature>
<dbReference type="InterPro" id="IPR045326">
    <property type="entry name" value="ATG17-like_dom"/>
</dbReference>
<evidence type="ECO:0000256" key="1">
    <source>
        <dbReference type="ARBA" id="ARBA00023006"/>
    </source>
</evidence>
<feature type="compositionally biased region" description="Low complexity" evidence="3">
    <location>
        <begin position="586"/>
        <end position="597"/>
    </location>
</feature>
<dbReference type="GO" id="GO:0061709">
    <property type="term" value="P:reticulophagy"/>
    <property type="evidence" value="ECO:0007669"/>
    <property type="project" value="TreeGrafter"/>
</dbReference>
<name>A0A7S4SUA0_9DINO</name>
<dbReference type="PANTHER" id="PTHR13222">
    <property type="entry name" value="RB1-INDUCIBLE COILED-COIL"/>
    <property type="match status" value="1"/>
</dbReference>
<feature type="region of interest" description="Disordered" evidence="3">
    <location>
        <begin position="491"/>
        <end position="553"/>
    </location>
</feature>
<dbReference type="GO" id="GO:0019901">
    <property type="term" value="F:protein kinase binding"/>
    <property type="evidence" value="ECO:0007669"/>
    <property type="project" value="TreeGrafter"/>
</dbReference>
<dbReference type="GO" id="GO:0034517">
    <property type="term" value="P:ribophagy"/>
    <property type="evidence" value="ECO:0007669"/>
    <property type="project" value="TreeGrafter"/>
</dbReference>
<evidence type="ECO:0000256" key="2">
    <source>
        <dbReference type="SAM" id="Coils"/>
    </source>
</evidence>
<dbReference type="EMBL" id="HBNR01079603">
    <property type="protein sequence ID" value="CAE4656386.1"/>
    <property type="molecule type" value="Transcribed_RNA"/>
</dbReference>
<evidence type="ECO:0000256" key="3">
    <source>
        <dbReference type="SAM" id="MobiDB-lite"/>
    </source>
</evidence>
<dbReference type="AlphaFoldDB" id="A0A7S4SUA0"/>
<feature type="region of interest" description="Disordered" evidence="3">
    <location>
        <begin position="586"/>
        <end position="606"/>
    </location>
</feature>
<organism evidence="5">
    <name type="scientific">Alexandrium monilatum</name>
    <dbReference type="NCBI Taxonomy" id="311494"/>
    <lineage>
        <taxon>Eukaryota</taxon>
        <taxon>Sar</taxon>
        <taxon>Alveolata</taxon>
        <taxon>Dinophyceae</taxon>
        <taxon>Gonyaulacales</taxon>
        <taxon>Pyrocystaceae</taxon>
        <taxon>Alexandrium</taxon>
    </lineage>
</organism>
<feature type="compositionally biased region" description="Low complexity" evidence="3">
    <location>
        <begin position="92"/>
        <end position="107"/>
    </location>
</feature>
<dbReference type="Pfam" id="PF04108">
    <property type="entry name" value="ATG17_like"/>
    <property type="match status" value="1"/>
</dbReference>
<keyword evidence="2" id="KW-0175">Coiled coil</keyword>
<dbReference type="PANTHER" id="PTHR13222:SF1">
    <property type="entry name" value="RB1-INDUCIBLE COILED-COIL PROTEIN 1"/>
    <property type="match status" value="1"/>
</dbReference>
<dbReference type="GO" id="GO:0000045">
    <property type="term" value="P:autophagosome assembly"/>
    <property type="evidence" value="ECO:0007669"/>
    <property type="project" value="InterPro"/>
</dbReference>
<dbReference type="GO" id="GO:0034727">
    <property type="term" value="P:piecemeal microautophagy of the nucleus"/>
    <property type="evidence" value="ECO:0007669"/>
    <property type="project" value="TreeGrafter"/>
</dbReference>
<sequence>MRICHGLAGHTLEVEDRELEWRKPADVVRLHASSQWRVEADDLIVLASGGGTLGPNCSSEAVGHGRDVFFFVRSDLDPKADVPTDRLALDPGGSASAASSSFQPAGAAEEDDDLPRDPAFEAFRANIAEARGRLAEAQPVAALAAQARTRLEVQQLAVQAVLDNLASQRATCSRSLALFFRKYERVQEKLEQNLSKVETSMAALAAVALHPALQGSERESLADAVPRERILRFTAGVQEERARLVQRLGRLRQQDAQVQALSEQVAEALRQALASEGVPAAARAIEDGLARAELELLPALRSQVPREGAAPSSILEEEKRSAGRLEELARACRGLGDLLVDLKAAWEQQCLTYLQRLREVSYIQAQVRNVERQAALLEEEINVQRNYSQQLSHLQKMPKAYRRGLCEIARRQEFRARYVAHAEQARSALARMVEEENGRRREFIHRYGCHLPAGLFEPLGSLAPPAKVEVPDFDGALPDVDFSSLREFVPTPGADVGAGSAGAAGPPRRRAGSDDQSGTVAAGGPAGSAGSSGASERHAAPGEQPGPAAAAAATAGSAASSGASERPAGCCSVSGTAAACMLGGSAASSGGSGLAASQDEPAVGRL</sequence>
<accession>A0A7S4SUA0</accession>
<keyword evidence="1" id="KW-0072">Autophagy</keyword>
<dbReference type="GO" id="GO:0034045">
    <property type="term" value="C:phagophore assembly site membrane"/>
    <property type="evidence" value="ECO:0007669"/>
    <property type="project" value="TreeGrafter"/>
</dbReference>
<proteinExistence type="predicted"/>
<feature type="compositionally biased region" description="Low complexity" evidence="3">
    <location>
        <begin position="492"/>
        <end position="506"/>
    </location>
</feature>
<feature type="coiled-coil region" evidence="2">
    <location>
        <begin position="360"/>
        <end position="387"/>
    </location>
</feature>
<evidence type="ECO:0000259" key="4">
    <source>
        <dbReference type="Pfam" id="PF04108"/>
    </source>
</evidence>
<feature type="compositionally biased region" description="Low complexity" evidence="3">
    <location>
        <begin position="517"/>
        <end position="534"/>
    </location>
</feature>
<gene>
    <name evidence="5" type="ORF">AMON00008_LOCUS56813</name>
</gene>
<dbReference type="GO" id="GO:0000422">
    <property type="term" value="P:autophagy of mitochondrion"/>
    <property type="evidence" value="ECO:0007669"/>
    <property type="project" value="TreeGrafter"/>
</dbReference>
<feature type="domain" description="Autophagy protein ATG17-like" evidence="4">
    <location>
        <begin position="130"/>
        <end position="448"/>
    </location>
</feature>
<protein>
    <recommendedName>
        <fullName evidence="4">Autophagy protein ATG17-like domain-containing protein</fullName>
    </recommendedName>
</protein>
<reference evidence="5" key="1">
    <citation type="submission" date="2021-01" db="EMBL/GenBank/DDBJ databases">
        <authorList>
            <person name="Corre E."/>
            <person name="Pelletier E."/>
            <person name="Niang G."/>
            <person name="Scheremetjew M."/>
            <person name="Finn R."/>
            <person name="Kale V."/>
            <person name="Holt S."/>
            <person name="Cochrane G."/>
            <person name="Meng A."/>
            <person name="Brown T."/>
            <person name="Cohen L."/>
        </authorList>
    </citation>
    <scope>NUCLEOTIDE SEQUENCE</scope>
    <source>
        <strain evidence="5">CCMP3105</strain>
    </source>
</reference>
<dbReference type="GO" id="GO:1990316">
    <property type="term" value="C:Atg1/ULK1 kinase complex"/>
    <property type="evidence" value="ECO:0007669"/>
    <property type="project" value="TreeGrafter"/>
</dbReference>
<dbReference type="InterPro" id="IPR040040">
    <property type="entry name" value="ATG11"/>
</dbReference>